<protein>
    <submittedName>
        <fullName evidence="1">Uncharacterized protein</fullName>
    </submittedName>
</protein>
<accession>A0A9P6NDH7</accession>
<dbReference type="OrthoDB" id="2246127at2759"/>
<organism evidence="1 2">
    <name type="scientific">Cronartium quercuum f. sp. fusiforme G11</name>
    <dbReference type="NCBI Taxonomy" id="708437"/>
    <lineage>
        <taxon>Eukaryota</taxon>
        <taxon>Fungi</taxon>
        <taxon>Dikarya</taxon>
        <taxon>Basidiomycota</taxon>
        <taxon>Pucciniomycotina</taxon>
        <taxon>Pucciniomycetes</taxon>
        <taxon>Pucciniales</taxon>
        <taxon>Coleosporiaceae</taxon>
        <taxon>Cronartium</taxon>
    </lineage>
</organism>
<evidence type="ECO:0000313" key="2">
    <source>
        <dbReference type="Proteomes" id="UP000886653"/>
    </source>
</evidence>
<feature type="non-terminal residue" evidence="1">
    <location>
        <position position="1"/>
    </location>
</feature>
<name>A0A9P6NDH7_9BASI</name>
<dbReference type="EMBL" id="MU167362">
    <property type="protein sequence ID" value="KAG0142038.1"/>
    <property type="molecule type" value="Genomic_DNA"/>
</dbReference>
<comment type="caution">
    <text evidence="1">The sequence shown here is derived from an EMBL/GenBank/DDBJ whole genome shotgun (WGS) entry which is preliminary data.</text>
</comment>
<reference evidence="1" key="1">
    <citation type="submission" date="2013-11" db="EMBL/GenBank/DDBJ databases">
        <title>Genome sequence of the fusiform rust pathogen reveals effectors for host alternation and coevolution with pine.</title>
        <authorList>
            <consortium name="DOE Joint Genome Institute"/>
            <person name="Smith K."/>
            <person name="Pendleton A."/>
            <person name="Kubisiak T."/>
            <person name="Anderson C."/>
            <person name="Salamov A."/>
            <person name="Aerts A."/>
            <person name="Riley R."/>
            <person name="Clum A."/>
            <person name="Lindquist E."/>
            <person name="Ence D."/>
            <person name="Campbell M."/>
            <person name="Kronenberg Z."/>
            <person name="Feau N."/>
            <person name="Dhillon B."/>
            <person name="Hamelin R."/>
            <person name="Burleigh J."/>
            <person name="Smith J."/>
            <person name="Yandell M."/>
            <person name="Nelson C."/>
            <person name="Grigoriev I."/>
            <person name="Davis J."/>
        </authorList>
    </citation>
    <scope>NUCLEOTIDE SEQUENCE</scope>
    <source>
        <strain evidence="1">G11</strain>
    </source>
</reference>
<sequence length="58" mass="6886">LNRFSDDTPINKNKRWNKHMRYYLKFASLPPTLTNLHYNIHRLTVSNVANAMELAENI</sequence>
<gene>
    <name evidence="1" type="ORF">CROQUDRAFT_9746</name>
</gene>
<evidence type="ECO:0000313" key="1">
    <source>
        <dbReference type="EMBL" id="KAG0142038.1"/>
    </source>
</evidence>
<feature type="non-terminal residue" evidence="1">
    <location>
        <position position="58"/>
    </location>
</feature>
<dbReference type="AlphaFoldDB" id="A0A9P6NDH7"/>
<keyword evidence="2" id="KW-1185">Reference proteome</keyword>
<dbReference type="Proteomes" id="UP000886653">
    <property type="component" value="Unassembled WGS sequence"/>
</dbReference>
<proteinExistence type="predicted"/>